<dbReference type="EMBL" id="GBBM01008030">
    <property type="protein sequence ID" value="JAC27388.1"/>
    <property type="molecule type" value="mRNA"/>
</dbReference>
<accession>A0A023G302</accession>
<evidence type="ECO:0000256" key="1">
    <source>
        <dbReference type="SAM" id="SignalP"/>
    </source>
</evidence>
<feature type="chain" id="PRO_5001520518" evidence="1">
    <location>
        <begin position="21"/>
        <end position="76"/>
    </location>
</feature>
<evidence type="ECO:0000313" key="2">
    <source>
        <dbReference type="EMBL" id="JAC27388.1"/>
    </source>
</evidence>
<sequence length="76" mass="8730">MKTVTLIYFFLVSCVSSVWHKYTSCTLISETQHVTGDKVVFYLQEDFCMQWPNSLSCCSLSLITLHHHSQHPPGHT</sequence>
<proteinExistence type="evidence at transcript level"/>
<reference evidence="2" key="1">
    <citation type="submission" date="2014-03" db="EMBL/GenBank/DDBJ databases">
        <title>The sialotranscriptome of Amblyomma triste, Amblyomma parvum and Amblyomma cajennense ticks, uncovered by 454-based RNA-seq.</title>
        <authorList>
            <person name="Garcia G.R."/>
            <person name="Gardinassi L.G."/>
            <person name="Ribeiro J.M."/>
            <person name="Anatriello E."/>
            <person name="Ferreira B.R."/>
            <person name="Moreira H.N."/>
            <person name="Mafra C."/>
            <person name="Olegario M.M."/>
            <person name="Szabo P.J."/>
            <person name="Miranda-Santos I.K."/>
            <person name="Maruyama S.R."/>
        </authorList>
    </citation>
    <scope>NUCLEOTIDE SEQUENCE</scope>
    <source>
        <strain evidence="2">Mato Grasso do Sul</strain>
        <tissue evidence="2">Salivary glands</tissue>
    </source>
</reference>
<dbReference type="AlphaFoldDB" id="A0A023G302"/>
<name>A0A023G302_AMBTT</name>
<protein>
    <submittedName>
        <fullName evidence="2">Putative secreted protein</fullName>
    </submittedName>
</protein>
<feature type="signal peptide" evidence="1">
    <location>
        <begin position="1"/>
        <end position="20"/>
    </location>
</feature>
<keyword evidence="1" id="KW-0732">Signal</keyword>
<organism evidence="2">
    <name type="scientific">Amblyomma triste</name>
    <name type="common">Neotropical tick</name>
    <dbReference type="NCBI Taxonomy" id="251400"/>
    <lineage>
        <taxon>Eukaryota</taxon>
        <taxon>Metazoa</taxon>
        <taxon>Ecdysozoa</taxon>
        <taxon>Arthropoda</taxon>
        <taxon>Chelicerata</taxon>
        <taxon>Arachnida</taxon>
        <taxon>Acari</taxon>
        <taxon>Parasitiformes</taxon>
        <taxon>Ixodida</taxon>
        <taxon>Ixodoidea</taxon>
        <taxon>Ixodidae</taxon>
        <taxon>Amblyomminae</taxon>
        <taxon>Amblyomma</taxon>
    </lineage>
</organism>